<keyword evidence="3" id="KW-1185">Reference proteome</keyword>
<evidence type="ECO:0000313" key="2">
    <source>
        <dbReference type="EMBL" id="MEO1770247.1"/>
    </source>
</evidence>
<organism evidence="2 3">
    <name type="scientific">Candidatus Enterococcus ferrettii</name>
    <dbReference type="NCBI Taxonomy" id="2815324"/>
    <lineage>
        <taxon>Bacteria</taxon>
        <taxon>Bacillati</taxon>
        <taxon>Bacillota</taxon>
        <taxon>Bacilli</taxon>
        <taxon>Lactobacillales</taxon>
        <taxon>Enterococcaceae</taxon>
        <taxon>Enterococcus</taxon>
    </lineage>
</organism>
<comment type="caution">
    <text evidence="2">The sequence shown here is derived from an EMBL/GenBank/DDBJ whole genome shotgun (WGS) entry which is preliminary data.</text>
</comment>
<protein>
    <recommendedName>
        <fullName evidence="4">Gram-positive cocci surface proteins LPxTG domain-containing protein</fullName>
    </recommendedName>
</protein>
<feature type="transmembrane region" description="Helical" evidence="1">
    <location>
        <begin position="61"/>
        <end position="82"/>
    </location>
</feature>
<dbReference type="EMBL" id="JAFREL020000001">
    <property type="protein sequence ID" value="MEO1770247.1"/>
    <property type="molecule type" value="Genomic_DNA"/>
</dbReference>
<reference evidence="2 3" key="1">
    <citation type="submission" date="2021-03" db="EMBL/GenBank/DDBJ databases">
        <authorList>
            <person name="Gilmore M.S."/>
            <person name="Schwartzman J."/>
            <person name="Van Tyne D."/>
            <person name="Martin M."/>
            <person name="Earl A.M."/>
            <person name="Manson A.L."/>
            <person name="Straub T."/>
            <person name="Salamzade R."/>
            <person name="Saavedra J."/>
            <person name="Lebreton F."/>
            <person name="Prichula J."/>
            <person name="Schaufler K."/>
            <person name="Gaca A."/>
            <person name="Sgardioli B."/>
            <person name="Wagenaar J."/>
            <person name="Strong T."/>
        </authorList>
    </citation>
    <scope>NUCLEOTIDE SEQUENCE [LARGE SCALE GENOMIC DNA]</scope>
    <source>
        <strain evidence="2 3">665A</strain>
    </source>
</reference>
<dbReference type="Proteomes" id="UP000664357">
    <property type="component" value="Unassembled WGS sequence"/>
</dbReference>
<keyword evidence="1" id="KW-1133">Transmembrane helix</keyword>
<gene>
    <name evidence="2" type="ORF">JZO67_002198</name>
</gene>
<accession>A0ABV0ER38</accession>
<evidence type="ECO:0000313" key="3">
    <source>
        <dbReference type="Proteomes" id="UP000664357"/>
    </source>
</evidence>
<reference evidence="2 3" key="2">
    <citation type="submission" date="2024-02" db="EMBL/GenBank/DDBJ databases">
        <title>The Genome Sequence of Enterococcus sp. DIV0159.</title>
        <authorList>
            <person name="Earl A."/>
            <person name="Manson A."/>
            <person name="Gilmore M."/>
            <person name="Sanders J."/>
            <person name="Shea T."/>
            <person name="Howe W."/>
            <person name="Livny J."/>
            <person name="Cuomo C."/>
            <person name="Neafsey D."/>
            <person name="Birren B."/>
        </authorList>
    </citation>
    <scope>NUCLEOTIDE SEQUENCE [LARGE SCALE GENOMIC DNA]</scope>
    <source>
        <strain evidence="2 3">665A</strain>
    </source>
</reference>
<sequence>MLAMGLPAEAATSAETKIKITITQTSPPVIDGGGDVIQKNPSDHSSIATSGKRLPVTGESYSQLLSCLGYLTLGVTVLLFVLGKERKDQTYEASN</sequence>
<name>A0ABV0ER38_9ENTE</name>
<evidence type="ECO:0008006" key="4">
    <source>
        <dbReference type="Google" id="ProtNLM"/>
    </source>
</evidence>
<proteinExistence type="predicted"/>
<evidence type="ECO:0000256" key="1">
    <source>
        <dbReference type="SAM" id="Phobius"/>
    </source>
</evidence>
<keyword evidence="1" id="KW-0812">Transmembrane</keyword>
<keyword evidence="1" id="KW-0472">Membrane</keyword>